<reference evidence="1 2" key="1">
    <citation type="journal article" date="2010" name="Stand. Genomic Sci.">
        <title>Complete genome sequence of Cellulomonas flavigena type strain (134).</title>
        <authorList>
            <person name="Abt B."/>
            <person name="Foster B."/>
            <person name="Lapidus A."/>
            <person name="Clum A."/>
            <person name="Sun H."/>
            <person name="Pukall R."/>
            <person name="Lucas S."/>
            <person name="Glavina Del Rio T."/>
            <person name="Nolan M."/>
            <person name="Tice H."/>
            <person name="Cheng J.F."/>
            <person name="Pitluck S."/>
            <person name="Liolios K."/>
            <person name="Ivanova N."/>
            <person name="Mavromatis K."/>
            <person name="Ovchinnikova G."/>
            <person name="Pati A."/>
            <person name="Goodwin L."/>
            <person name="Chen A."/>
            <person name="Palaniappan K."/>
            <person name="Land M."/>
            <person name="Hauser L."/>
            <person name="Chang Y.J."/>
            <person name="Jeffries C.D."/>
            <person name="Rohde M."/>
            <person name="Goker M."/>
            <person name="Woyke T."/>
            <person name="Bristow J."/>
            <person name="Eisen J.A."/>
            <person name="Markowitz V."/>
            <person name="Hugenholtz P."/>
            <person name="Kyrpides N.C."/>
            <person name="Klenk H.P."/>
        </authorList>
    </citation>
    <scope>NUCLEOTIDE SEQUENCE [LARGE SCALE GENOMIC DNA]</scope>
    <source>
        <strain evidence="2">ATCC 482 / DSM 20109 / BCRC 11376 / JCM 18109 / NBRC 3775 / NCIMB 8073 / NRS 134</strain>
    </source>
</reference>
<dbReference type="AlphaFoldDB" id="D5UHB7"/>
<evidence type="ECO:0008006" key="3">
    <source>
        <dbReference type="Google" id="ProtNLM"/>
    </source>
</evidence>
<evidence type="ECO:0000313" key="1">
    <source>
        <dbReference type="EMBL" id="ADG75238.1"/>
    </source>
</evidence>
<dbReference type="KEGG" id="cfl:Cfla_2348"/>
<dbReference type="EMBL" id="CP001964">
    <property type="protein sequence ID" value="ADG75238.1"/>
    <property type="molecule type" value="Genomic_DNA"/>
</dbReference>
<dbReference type="Proteomes" id="UP000000849">
    <property type="component" value="Chromosome"/>
</dbReference>
<name>D5UHB7_CELFN</name>
<gene>
    <name evidence="1" type="ordered locus">Cfla_2348</name>
</gene>
<dbReference type="SUPFAM" id="SSF56801">
    <property type="entry name" value="Acetyl-CoA synthetase-like"/>
    <property type="match status" value="1"/>
</dbReference>
<keyword evidence="2" id="KW-1185">Reference proteome</keyword>
<dbReference type="NCBIfam" id="TIGR03089">
    <property type="entry name" value="TIGR03089 family protein"/>
    <property type="match status" value="1"/>
</dbReference>
<sequence length="244" mass="25120">MPTPHRPAPTDVTGLLELLQRDPGRPRVTWYGEDGERVELSGAVLANWVAKSTNLLVDEADAAPGVRVALDLPPHWRALVWALAAWRCGAGVVLDGCGAEVVVTHRPQEAGPASPGAVVVAVALPALARQFGPGLPPDAVDGAAVLSHPDVVVWAPPVDPTAPALTVDGTTVPHARLLAADAPAAQRVALTADDLPALLRTALATWAADGSVVLLAAPLAAALRADPARRARVLGPENVTDDRA</sequence>
<proteinExistence type="predicted"/>
<dbReference type="InterPro" id="IPR017523">
    <property type="entry name" value="Rv3268"/>
</dbReference>
<dbReference type="eggNOG" id="COG0365">
    <property type="taxonomic scope" value="Bacteria"/>
</dbReference>
<organism evidence="1 2">
    <name type="scientific">Cellulomonas flavigena (strain ATCC 482 / DSM 20109 / BCRC 11376 / JCM 18109 / NBRC 3775 / NCIMB 8073 / NRS 134)</name>
    <dbReference type="NCBI Taxonomy" id="446466"/>
    <lineage>
        <taxon>Bacteria</taxon>
        <taxon>Bacillati</taxon>
        <taxon>Actinomycetota</taxon>
        <taxon>Actinomycetes</taxon>
        <taxon>Micrococcales</taxon>
        <taxon>Cellulomonadaceae</taxon>
        <taxon>Cellulomonas</taxon>
    </lineage>
</organism>
<accession>D5UHB7</accession>
<dbReference type="HOGENOM" id="CLU_076053_0_0_11"/>
<evidence type="ECO:0000313" key="2">
    <source>
        <dbReference type="Proteomes" id="UP000000849"/>
    </source>
</evidence>
<dbReference type="STRING" id="446466.Cfla_2348"/>
<dbReference type="RefSeq" id="WP_013117572.1">
    <property type="nucleotide sequence ID" value="NC_014151.1"/>
</dbReference>
<dbReference type="Gene3D" id="3.40.50.12780">
    <property type="entry name" value="N-terminal domain of ligase-like"/>
    <property type="match status" value="1"/>
</dbReference>
<dbReference type="InterPro" id="IPR042099">
    <property type="entry name" value="ANL_N_sf"/>
</dbReference>
<protein>
    <recommendedName>
        <fullName evidence="3">TIGR03089 family protein</fullName>
    </recommendedName>
</protein>